<dbReference type="AlphaFoldDB" id="A0A6J4IJR8"/>
<dbReference type="PRINTS" id="PR00045">
    <property type="entry name" value="SIGMA54FCT"/>
</dbReference>
<feature type="region of interest" description="Disordered" evidence="10">
    <location>
        <begin position="49"/>
        <end position="68"/>
    </location>
</feature>
<dbReference type="EMBL" id="CADCTG010000176">
    <property type="protein sequence ID" value="CAA9253678.1"/>
    <property type="molecule type" value="Genomic_DNA"/>
</dbReference>
<comment type="similarity">
    <text evidence="1 9">Belongs to the sigma-54 factor family.</text>
</comment>
<dbReference type="InterPro" id="IPR000394">
    <property type="entry name" value="RNA_pol_sigma_54"/>
</dbReference>
<dbReference type="Gene3D" id="1.10.10.60">
    <property type="entry name" value="Homeodomain-like"/>
    <property type="match status" value="1"/>
</dbReference>
<keyword evidence="2 9" id="KW-0240">DNA-directed RNA polymerase</keyword>
<dbReference type="PROSITE" id="PS00718">
    <property type="entry name" value="SIGMA54_2"/>
    <property type="match status" value="1"/>
</dbReference>
<gene>
    <name evidence="13" type="ORF">AVDCRST_MAG08-2359</name>
</gene>
<name>A0A6J4IJR8_9PROT</name>
<evidence type="ECO:0000259" key="11">
    <source>
        <dbReference type="Pfam" id="PF04552"/>
    </source>
</evidence>
<evidence type="ECO:0000256" key="8">
    <source>
        <dbReference type="ARBA" id="ARBA00023163"/>
    </source>
</evidence>
<dbReference type="PIRSF" id="PIRSF000774">
    <property type="entry name" value="RpoN"/>
    <property type="match status" value="1"/>
</dbReference>
<dbReference type="PROSITE" id="PS00717">
    <property type="entry name" value="SIGMA54_1"/>
    <property type="match status" value="1"/>
</dbReference>
<evidence type="ECO:0000256" key="3">
    <source>
        <dbReference type="ARBA" id="ARBA00022679"/>
    </source>
</evidence>
<dbReference type="InterPro" id="IPR007634">
    <property type="entry name" value="RNA_pol_sigma_54_DNA-bd"/>
</dbReference>
<accession>A0A6J4IJR8</accession>
<keyword evidence="8 9" id="KW-0804">Transcription</keyword>
<keyword evidence="7 9" id="KW-0238">DNA-binding</keyword>
<dbReference type="NCBIfam" id="NF009118">
    <property type="entry name" value="PRK12469.1"/>
    <property type="match status" value="1"/>
</dbReference>
<keyword evidence="4 9" id="KW-0548">Nucleotidyltransferase</keyword>
<evidence type="ECO:0000313" key="13">
    <source>
        <dbReference type="EMBL" id="CAA9253678.1"/>
    </source>
</evidence>
<dbReference type="NCBIfam" id="NF004596">
    <property type="entry name" value="PRK05932.1-3"/>
    <property type="match status" value="1"/>
</dbReference>
<evidence type="ECO:0000256" key="6">
    <source>
        <dbReference type="ARBA" id="ARBA00023082"/>
    </source>
</evidence>
<keyword evidence="5 9" id="KW-0805">Transcription regulation</keyword>
<evidence type="ECO:0000256" key="9">
    <source>
        <dbReference type="PIRNR" id="PIRNR000774"/>
    </source>
</evidence>
<protein>
    <recommendedName>
        <fullName evidence="9">RNA polymerase sigma-54 factor</fullName>
    </recommendedName>
</protein>
<dbReference type="Pfam" id="PF04963">
    <property type="entry name" value="Sigma54_CBD"/>
    <property type="match status" value="1"/>
</dbReference>
<dbReference type="GO" id="GO:0016779">
    <property type="term" value="F:nucleotidyltransferase activity"/>
    <property type="evidence" value="ECO:0007669"/>
    <property type="project" value="UniProtKB-KW"/>
</dbReference>
<dbReference type="GO" id="GO:0016987">
    <property type="term" value="F:sigma factor activity"/>
    <property type="evidence" value="ECO:0007669"/>
    <property type="project" value="UniProtKB-KW"/>
</dbReference>
<dbReference type="Pfam" id="PF00309">
    <property type="entry name" value="Sigma54_AID"/>
    <property type="match status" value="1"/>
</dbReference>
<evidence type="ECO:0000256" key="4">
    <source>
        <dbReference type="ARBA" id="ARBA00022695"/>
    </source>
</evidence>
<proteinExistence type="inferred from homology"/>
<reference evidence="13" key="1">
    <citation type="submission" date="2020-02" db="EMBL/GenBank/DDBJ databases">
        <authorList>
            <person name="Meier V. D."/>
        </authorList>
    </citation>
    <scope>NUCLEOTIDE SEQUENCE</scope>
    <source>
        <strain evidence="13">AVDCRST_MAG08</strain>
    </source>
</reference>
<dbReference type="Gene3D" id="1.10.10.1330">
    <property type="entry name" value="RNA polymerase sigma-54 factor, core-binding domain"/>
    <property type="match status" value="1"/>
</dbReference>
<dbReference type="InterPro" id="IPR007046">
    <property type="entry name" value="RNA_pol_sigma_54_core-bd"/>
</dbReference>
<dbReference type="InterPro" id="IPR038709">
    <property type="entry name" value="RpoN_core-bd_sf"/>
</dbReference>
<feature type="domain" description="RNA polymerase sigma factor 54 DNA-binding" evidence="11">
    <location>
        <begin position="337"/>
        <end position="496"/>
    </location>
</feature>
<feature type="domain" description="RNA polymerase sigma factor 54 core-binding" evidence="12">
    <location>
        <begin position="136"/>
        <end position="320"/>
    </location>
</feature>
<dbReference type="PANTHER" id="PTHR32248:SF4">
    <property type="entry name" value="RNA POLYMERASE SIGMA-54 FACTOR"/>
    <property type="match status" value="1"/>
</dbReference>
<evidence type="ECO:0000256" key="7">
    <source>
        <dbReference type="ARBA" id="ARBA00023125"/>
    </source>
</evidence>
<evidence type="ECO:0000256" key="1">
    <source>
        <dbReference type="ARBA" id="ARBA00008798"/>
    </source>
</evidence>
<keyword evidence="3 9" id="KW-0808">Transferase</keyword>
<evidence type="ECO:0000259" key="12">
    <source>
        <dbReference type="Pfam" id="PF04963"/>
    </source>
</evidence>
<keyword evidence="6 9" id="KW-0731">Sigma factor</keyword>
<evidence type="ECO:0000256" key="10">
    <source>
        <dbReference type="SAM" id="MobiDB-lite"/>
    </source>
</evidence>
<dbReference type="GO" id="GO:0006352">
    <property type="term" value="P:DNA-templated transcription initiation"/>
    <property type="evidence" value="ECO:0007669"/>
    <property type="project" value="InterPro"/>
</dbReference>
<dbReference type="NCBIfam" id="TIGR02395">
    <property type="entry name" value="rpoN_sigma"/>
    <property type="match status" value="1"/>
</dbReference>
<dbReference type="PANTHER" id="PTHR32248">
    <property type="entry name" value="RNA POLYMERASE SIGMA-54 FACTOR"/>
    <property type="match status" value="1"/>
</dbReference>
<evidence type="ECO:0000256" key="2">
    <source>
        <dbReference type="ARBA" id="ARBA00022478"/>
    </source>
</evidence>
<organism evidence="13">
    <name type="scientific">uncultured Acetobacteraceae bacterium</name>
    <dbReference type="NCBI Taxonomy" id="169975"/>
    <lineage>
        <taxon>Bacteria</taxon>
        <taxon>Pseudomonadati</taxon>
        <taxon>Pseudomonadota</taxon>
        <taxon>Alphaproteobacteria</taxon>
        <taxon>Acetobacterales</taxon>
        <taxon>Acetobacteraceae</taxon>
        <taxon>environmental samples</taxon>
    </lineage>
</organism>
<dbReference type="PROSITE" id="PS50044">
    <property type="entry name" value="SIGMA54_3"/>
    <property type="match status" value="1"/>
</dbReference>
<comment type="function">
    <text evidence="9">Sigma factors are initiation factors that promote the attachment of RNA polymerase to specific initiation sites and are then released.</text>
</comment>
<dbReference type="Pfam" id="PF04552">
    <property type="entry name" value="Sigma54_DBD"/>
    <property type="match status" value="1"/>
</dbReference>
<dbReference type="GO" id="GO:0000428">
    <property type="term" value="C:DNA-directed RNA polymerase complex"/>
    <property type="evidence" value="ECO:0007669"/>
    <property type="project" value="UniProtKB-KW"/>
</dbReference>
<dbReference type="GO" id="GO:0003677">
    <property type="term" value="F:DNA binding"/>
    <property type="evidence" value="ECO:0007669"/>
    <property type="project" value="UniProtKB-KW"/>
</dbReference>
<evidence type="ECO:0000256" key="5">
    <source>
        <dbReference type="ARBA" id="ARBA00023015"/>
    </source>
</evidence>
<dbReference type="GO" id="GO:0001216">
    <property type="term" value="F:DNA-binding transcription activator activity"/>
    <property type="evidence" value="ECO:0007669"/>
    <property type="project" value="InterPro"/>
</dbReference>
<sequence>MHLLAPRLDLRQSQSLVMTPQLRQAIKLLQSSNLDVSAFVEEELERNPLLERDERAAPGPDDGMRADPPAAVPLPIPGDCHAAIASGTMPAEAEAPLDAGWRDLHDADGHAGGYDGAYSGRGGRADFSDEASGGVEDTAPSRRTLREHLGDQIRLGFADAGDRLIAARLLALVDPAGRLAVEDAALAAALGCGEARVAAIRARMQRFDPTGMFCRDLRECLAVQLAEVDRLDPAMQALLDNLDLLAKRDRAGLMRACGVDAEDLSEMVAEIRRLDPKPGASFDAAPAPAVVPDLLMRRAPDGAWVLELNPDTLPRVLVNRGFHAHALLGARSREDRAFLTERLQSANWLLKSLEQRAGTILKVAVEIVGRQEGFFRHGVGHLRPLTLRDVADEVALHESTVSRVTANKYIATPRGTFEMKYFFTTAIAGTAGGESHSAEAVRHRIRALVDAEAPAAVLSDDTIVERLRQEGVDIARRTVAKYRDALRIPSSVQRKREKAVPA</sequence>